<name>A0A939DTG6_9MICO</name>
<keyword evidence="1" id="KW-1133">Transmembrane helix</keyword>
<comment type="caution">
    <text evidence="2">The sequence shown here is derived from an EMBL/GenBank/DDBJ whole genome shotgun (WGS) entry which is preliminary data.</text>
</comment>
<evidence type="ECO:0000313" key="2">
    <source>
        <dbReference type="EMBL" id="MBN8204631.1"/>
    </source>
</evidence>
<gene>
    <name evidence="2" type="ORF">JF543_01510</name>
</gene>
<reference evidence="2" key="1">
    <citation type="submission" date="2020-12" db="EMBL/GenBank/DDBJ databases">
        <title>PHA producing bacteria isolated from mangrove.</title>
        <authorList>
            <person name="Zheng W."/>
            <person name="Yu S."/>
            <person name="Huang Y."/>
        </authorList>
    </citation>
    <scope>NUCLEOTIDE SEQUENCE</scope>
    <source>
        <strain evidence="2">GN8-5</strain>
    </source>
</reference>
<sequence>MNKNTVWTILGVIGAVVIAWWLVNILFAVLGLIVKLALVAVVAVVVYFSLRAFFRSGAD</sequence>
<evidence type="ECO:0008006" key="4">
    <source>
        <dbReference type="Google" id="ProtNLM"/>
    </source>
</evidence>
<evidence type="ECO:0000313" key="3">
    <source>
        <dbReference type="Proteomes" id="UP000664385"/>
    </source>
</evidence>
<keyword evidence="1" id="KW-0472">Membrane</keyword>
<proteinExistence type="predicted"/>
<dbReference type="RefSeq" id="WP_206822537.1">
    <property type="nucleotide sequence ID" value="NZ_JAEMWU010000001.1"/>
</dbReference>
<dbReference type="EMBL" id="JAEMWU010000001">
    <property type="protein sequence ID" value="MBN8204631.1"/>
    <property type="molecule type" value="Genomic_DNA"/>
</dbReference>
<feature type="transmembrane region" description="Helical" evidence="1">
    <location>
        <begin position="7"/>
        <end position="30"/>
    </location>
</feature>
<protein>
    <recommendedName>
        <fullName evidence="4">Flagellar biosynthesis protein FlhA</fullName>
    </recommendedName>
</protein>
<accession>A0A939DTG6</accession>
<keyword evidence="1" id="KW-0812">Transmembrane</keyword>
<dbReference type="Proteomes" id="UP000664385">
    <property type="component" value="Unassembled WGS sequence"/>
</dbReference>
<organism evidence="2 3">
    <name type="scientific">Microbacterium esteraromaticum</name>
    <dbReference type="NCBI Taxonomy" id="57043"/>
    <lineage>
        <taxon>Bacteria</taxon>
        <taxon>Bacillati</taxon>
        <taxon>Actinomycetota</taxon>
        <taxon>Actinomycetes</taxon>
        <taxon>Micrococcales</taxon>
        <taxon>Microbacteriaceae</taxon>
        <taxon>Microbacterium</taxon>
    </lineage>
</organism>
<feature type="transmembrane region" description="Helical" evidence="1">
    <location>
        <begin position="36"/>
        <end position="54"/>
    </location>
</feature>
<evidence type="ECO:0000256" key="1">
    <source>
        <dbReference type="SAM" id="Phobius"/>
    </source>
</evidence>
<dbReference type="AlphaFoldDB" id="A0A939DTG6"/>